<dbReference type="InterPro" id="IPR000412">
    <property type="entry name" value="ABC_2_transport"/>
</dbReference>
<organism evidence="7 8">
    <name type="scientific">Trichococcus palustris</name>
    <dbReference type="NCBI Taxonomy" id="140314"/>
    <lineage>
        <taxon>Bacteria</taxon>
        <taxon>Bacillati</taxon>
        <taxon>Bacillota</taxon>
        <taxon>Bacilli</taxon>
        <taxon>Lactobacillales</taxon>
        <taxon>Carnobacteriaceae</taxon>
        <taxon>Trichococcus</taxon>
    </lineage>
</organism>
<evidence type="ECO:0000256" key="4">
    <source>
        <dbReference type="ARBA" id="ARBA00023136"/>
    </source>
</evidence>
<dbReference type="PROSITE" id="PS51012">
    <property type="entry name" value="ABC_TM2"/>
    <property type="match status" value="1"/>
</dbReference>
<dbReference type="InterPro" id="IPR051784">
    <property type="entry name" value="Nod_factor_ABC_transporter"/>
</dbReference>
<evidence type="ECO:0000313" key="8">
    <source>
        <dbReference type="Proteomes" id="UP000242754"/>
    </source>
</evidence>
<gene>
    <name evidence="7" type="ORF">Tpal_1123</name>
</gene>
<sequence>MKIIRDTGLMFRRKMMETFRNPIYIIMRLLTPVLYLTLFSPLLSKLTNIPSFSSGNVMNNFVPGLLVIESFMSGLFVGYDIIDEVRNGVIERFRVTPTSRFALLAGRVLHDLVNMLVIVIIFVLLAIPFGFKLHIGGDLLLLVILSLVLITTSAFGNALGMILKSEDRLSPIVQGINLPILLLSGMLLPMELAPKWLQNIAHINPAYYAVEASRLLASGHIFEAKVGEAFLFLIPLTILTFSWATRVFNKAIA</sequence>
<keyword evidence="2 5" id="KW-0812">Transmembrane</keyword>
<dbReference type="OrthoDB" id="670210at2"/>
<accession>A0A143YKC9</accession>
<dbReference type="PANTHER" id="PTHR43229">
    <property type="entry name" value="NODULATION PROTEIN J"/>
    <property type="match status" value="1"/>
</dbReference>
<feature type="transmembrane region" description="Helical" evidence="5">
    <location>
        <begin position="103"/>
        <end position="127"/>
    </location>
</feature>
<evidence type="ECO:0000256" key="2">
    <source>
        <dbReference type="ARBA" id="ARBA00022692"/>
    </source>
</evidence>
<feature type="transmembrane region" description="Helical" evidence="5">
    <location>
        <begin position="229"/>
        <end position="248"/>
    </location>
</feature>
<keyword evidence="8" id="KW-1185">Reference proteome</keyword>
<dbReference type="Proteomes" id="UP000242754">
    <property type="component" value="Unassembled WGS sequence"/>
</dbReference>
<dbReference type="AlphaFoldDB" id="A0A143YKC9"/>
<keyword evidence="4 5" id="KW-0472">Membrane</keyword>
<evidence type="ECO:0000313" key="7">
    <source>
        <dbReference type="EMBL" id="CZQ89349.1"/>
    </source>
</evidence>
<evidence type="ECO:0000256" key="1">
    <source>
        <dbReference type="ARBA" id="ARBA00004141"/>
    </source>
</evidence>
<dbReference type="EMBL" id="FJNE01000003">
    <property type="protein sequence ID" value="CZQ89349.1"/>
    <property type="molecule type" value="Genomic_DNA"/>
</dbReference>
<dbReference type="STRING" id="140314.SAMN04488076_1206"/>
<evidence type="ECO:0000259" key="6">
    <source>
        <dbReference type="PROSITE" id="PS51012"/>
    </source>
</evidence>
<dbReference type="Pfam" id="PF01061">
    <property type="entry name" value="ABC2_membrane"/>
    <property type="match status" value="1"/>
</dbReference>
<feature type="domain" description="ABC transmembrane type-2" evidence="6">
    <location>
        <begin position="23"/>
        <end position="251"/>
    </location>
</feature>
<reference evidence="7 8" key="1">
    <citation type="submission" date="2016-02" db="EMBL/GenBank/DDBJ databases">
        <authorList>
            <person name="Wen L."/>
            <person name="He K."/>
            <person name="Yang H."/>
        </authorList>
    </citation>
    <scope>NUCLEOTIDE SEQUENCE [LARGE SCALE GENOMIC DNA]</scope>
    <source>
        <strain evidence="7">Trichococcus palustris</strain>
    </source>
</reference>
<dbReference type="GO" id="GO:0140359">
    <property type="term" value="F:ABC-type transporter activity"/>
    <property type="evidence" value="ECO:0007669"/>
    <property type="project" value="InterPro"/>
</dbReference>
<keyword evidence="3 5" id="KW-1133">Transmembrane helix</keyword>
<dbReference type="RefSeq" id="WP_087032389.1">
    <property type="nucleotide sequence ID" value="NZ_FJNE01000003.1"/>
</dbReference>
<feature type="transmembrane region" description="Helical" evidence="5">
    <location>
        <begin position="172"/>
        <end position="190"/>
    </location>
</feature>
<keyword evidence="5" id="KW-0813">Transport</keyword>
<protein>
    <recommendedName>
        <fullName evidence="5">Transport permease protein</fullName>
    </recommendedName>
</protein>
<feature type="transmembrane region" description="Helical" evidence="5">
    <location>
        <begin position="139"/>
        <end position="160"/>
    </location>
</feature>
<dbReference type="InterPro" id="IPR013525">
    <property type="entry name" value="ABC2_TM"/>
</dbReference>
<dbReference type="PIRSF" id="PIRSF006648">
    <property type="entry name" value="DrrB"/>
    <property type="match status" value="1"/>
</dbReference>
<name>A0A143YKC9_9LACT</name>
<proteinExistence type="inferred from homology"/>
<comment type="subcellular location">
    <subcellularLocation>
        <location evidence="5">Cell membrane</location>
        <topology evidence="5">Multi-pass membrane protein</topology>
    </subcellularLocation>
    <subcellularLocation>
        <location evidence="1">Membrane</location>
        <topology evidence="1">Multi-pass membrane protein</topology>
    </subcellularLocation>
</comment>
<dbReference type="GO" id="GO:0043190">
    <property type="term" value="C:ATP-binding cassette (ABC) transporter complex"/>
    <property type="evidence" value="ECO:0007669"/>
    <property type="project" value="InterPro"/>
</dbReference>
<evidence type="ECO:0000256" key="3">
    <source>
        <dbReference type="ARBA" id="ARBA00022989"/>
    </source>
</evidence>
<evidence type="ECO:0000256" key="5">
    <source>
        <dbReference type="RuleBase" id="RU361157"/>
    </source>
</evidence>
<keyword evidence="5" id="KW-1003">Cell membrane</keyword>
<dbReference type="PANTHER" id="PTHR43229:SF3">
    <property type="entry name" value="ABC-TYPE MULTIDRUG TRANSPORT SYSTEM, PERMEASE COMPONENT"/>
    <property type="match status" value="1"/>
</dbReference>
<comment type="similarity">
    <text evidence="5">Belongs to the ABC-2 integral membrane protein family.</text>
</comment>
<dbReference type="InterPro" id="IPR047817">
    <property type="entry name" value="ABC2_TM_bact-type"/>
</dbReference>
<feature type="transmembrane region" description="Helical" evidence="5">
    <location>
        <begin position="60"/>
        <end position="82"/>
    </location>
</feature>
<comment type="caution">
    <text evidence="5">Lacks conserved residue(s) required for the propagation of feature annotation.</text>
</comment>